<evidence type="ECO:0000256" key="1">
    <source>
        <dbReference type="ARBA" id="ARBA00004236"/>
    </source>
</evidence>
<feature type="transmembrane region" description="Helical" evidence="8">
    <location>
        <begin position="171"/>
        <end position="190"/>
    </location>
</feature>
<keyword evidence="4" id="KW-0547">Nucleotide-binding</keyword>
<comment type="caution">
    <text evidence="10">The sequence shown here is derived from an EMBL/GenBank/DDBJ whole genome shotgun (WGS) entry which is preliminary data.</text>
</comment>
<evidence type="ECO:0000313" key="11">
    <source>
        <dbReference type="Proteomes" id="UP000005496"/>
    </source>
</evidence>
<accession>D6SPY9</accession>
<dbReference type="AlphaFoldDB" id="D6SPY9"/>
<dbReference type="eggNOG" id="ENOG502ZPSG">
    <property type="taxonomic scope" value="Bacteria"/>
</dbReference>
<comment type="subcellular location">
    <subcellularLocation>
        <location evidence="1">Cell membrane</location>
    </subcellularLocation>
</comment>
<feature type="transmembrane region" description="Helical" evidence="8">
    <location>
        <begin position="64"/>
        <end position="89"/>
    </location>
</feature>
<evidence type="ECO:0000256" key="8">
    <source>
        <dbReference type="SAM" id="Phobius"/>
    </source>
</evidence>
<gene>
    <name evidence="10" type="ORF">Dthio_PD2199</name>
</gene>
<reference evidence="10" key="1">
    <citation type="submission" date="2010-05" db="EMBL/GenBank/DDBJ databases">
        <title>The draft genome of Desulfonatronospira thiodismutans ASO3-1.</title>
        <authorList>
            <consortium name="US DOE Joint Genome Institute (JGI-PGF)"/>
            <person name="Lucas S."/>
            <person name="Copeland A."/>
            <person name="Lapidus A."/>
            <person name="Cheng J.-F."/>
            <person name="Bruce D."/>
            <person name="Goodwin L."/>
            <person name="Pitluck S."/>
            <person name="Chertkov O."/>
            <person name="Brettin T."/>
            <person name="Detter J.C."/>
            <person name="Han C."/>
            <person name="Land M.L."/>
            <person name="Hauser L."/>
            <person name="Kyrpides N."/>
            <person name="Mikhailova N."/>
            <person name="Muyzer G."/>
            <person name="Woyke T."/>
        </authorList>
    </citation>
    <scope>NUCLEOTIDE SEQUENCE [LARGE SCALE GENOMIC DNA]</scope>
    <source>
        <strain evidence="10">ASO3-1</strain>
    </source>
</reference>
<evidence type="ECO:0000256" key="3">
    <source>
        <dbReference type="ARBA" id="ARBA00022692"/>
    </source>
</evidence>
<keyword evidence="2" id="KW-1003">Cell membrane</keyword>
<feature type="domain" description="Pycsar effector protein" evidence="9">
    <location>
        <begin position="14"/>
        <end position="190"/>
    </location>
</feature>
<dbReference type="InterPro" id="IPR043760">
    <property type="entry name" value="PycTM_dom"/>
</dbReference>
<evidence type="ECO:0000313" key="10">
    <source>
        <dbReference type="EMBL" id="EFI34815.1"/>
    </source>
</evidence>
<evidence type="ECO:0000256" key="7">
    <source>
        <dbReference type="ARBA" id="ARBA00023136"/>
    </source>
</evidence>
<keyword evidence="5 8" id="KW-1133">Transmembrane helix</keyword>
<sequence>MTTVDMNRFNFLIASIQDMQSTIRAVDTKLTAILVVLVLPVTQSQVFAKSLSHTWSQAGTGCKVIIAGLVITFALFWLATFVSSILGLWSSNNPAKMVSGANKVNGSFFLGGIYHFKWWHGFIKNQNIKSKISISECLENLPDENSIIDELVFEQMKLAYIRDKKISHQKAAYHCLIGGLIFGFFVWLILFEGLIS</sequence>
<protein>
    <recommendedName>
        <fullName evidence="9">Pycsar effector protein domain-containing protein</fullName>
    </recommendedName>
</protein>
<organism evidence="10 11">
    <name type="scientific">Desulfonatronospira thiodismutans ASO3-1</name>
    <dbReference type="NCBI Taxonomy" id="555779"/>
    <lineage>
        <taxon>Bacteria</taxon>
        <taxon>Pseudomonadati</taxon>
        <taxon>Thermodesulfobacteriota</taxon>
        <taxon>Desulfovibrionia</taxon>
        <taxon>Desulfovibrionales</taxon>
        <taxon>Desulfonatronovibrionaceae</taxon>
        <taxon>Desulfonatronospira</taxon>
    </lineage>
</organism>
<dbReference type="Pfam" id="PF18967">
    <property type="entry name" value="PycTM"/>
    <property type="match status" value="1"/>
</dbReference>
<keyword evidence="7 8" id="KW-0472">Membrane</keyword>
<keyword evidence="3 8" id="KW-0812">Transmembrane</keyword>
<dbReference type="Proteomes" id="UP000005496">
    <property type="component" value="Unassembled WGS sequence"/>
</dbReference>
<dbReference type="EMBL" id="ACJN02000002">
    <property type="protein sequence ID" value="EFI34815.1"/>
    <property type="molecule type" value="Genomic_DNA"/>
</dbReference>
<evidence type="ECO:0000256" key="4">
    <source>
        <dbReference type="ARBA" id="ARBA00022741"/>
    </source>
</evidence>
<dbReference type="OrthoDB" id="6687647at2"/>
<name>D6SPY9_9BACT</name>
<proteinExistence type="predicted"/>
<evidence type="ECO:0000259" key="9">
    <source>
        <dbReference type="Pfam" id="PF18967"/>
    </source>
</evidence>
<evidence type="ECO:0000256" key="6">
    <source>
        <dbReference type="ARBA" id="ARBA00023118"/>
    </source>
</evidence>
<evidence type="ECO:0000256" key="2">
    <source>
        <dbReference type="ARBA" id="ARBA00022475"/>
    </source>
</evidence>
<keyword evidence="6" id="KW-0051">Antiviral defense</keyword>
<keyword evidence="11" id="KW-1185">Reference proteome</keyword>
<evidence type="ECO:0000256" key="5">
    <source>
        <dbReference type="ARBA" id="ARBA00022989"/>
    </source>
</evidence>